<reference evidence="1 2" key="1">
    <citation type="submission" date="2020-11" db="EMBL/GenBank/DDBJ databases">
        <title>Arthrobacter antarcticus sp. nov., isolated from Antarctic Soil.</title>
        <authorList>
            <person name="Li J."/>
        </authorList>
    </citation>
    <scope>NUCLEOTIDE SEQUENCE [LARGE SCALE GENOMIC DNA]</scope>
    <source>
        <strain evidence="1 2">Z1-20</strain>
    </source>
</reference>
<protein>
    <submittedName>
        <fullName evidence="1">Uncharacterized protein</fullName>
    </submittedName>
</protein>
<sequence>MMAALATLQGQEGGRELPVSVRAPVNTATVEGLNALIMNIERKSVNRPSLTGVRHETRSATLSAPWTARC</sequence>
<dbReference type="Proteomes" id="UP000655366">
    <property type="component" value="Unassembled WGS sequence"/>
</dbReference>
<comment type="caution">
    <text evidence="1">The sequence shown here is derived from an EMBL/GenBank/DDBJ whole genome shotgun (WGS) entry which is preliminary data.</text>
</comment>
<organism evidence="1 2">
    <name type="scientific">Arthrobacter terrae</name>
    <dbReference type="NCBI Taxonomy" id="2935737"/>
    <lineage>
        <taxon>Bacteria</taxon>
        <taxon>Bacillati</taxon>
        <taxon>Actinomycetota</taxon>
        <taxon>Actinomycetes</taxon>
        <taxon>Micrococcales</taxon>
        <taxon>Micrococcaceae</taxon>
        <taxon>Arthrobacter</taxon>
    </lineage>
</organism>
<accession>A0A931G9K3</accession>
<proteinExistence type="predicted"/>
<name>A0A931G9K3_9MICC</name>
<keyword evidence="2" id="KW-1185">Reference proteome</keyword>
<evidence type="ECO:0000313" key="1">
    <source>
        <dbReference type="EMBL" id="MBG0741239.1"/>
    </source>
</evidence>
<evidence type="ECO:0000313" key="2">
    <source>
        <dbReference type="Proteomes" id="UP000655366"/>
    </source>
</evidence>
<dbReference type="AlphaFoldDB" id="A0A931G9K3"/>
<dbReference type="EMBL" id="JADNYM010000027">
    <property type="protein sequence ID" value="MBG0741239.1"/>
    <property type="molecule type" value="Genomic_DNA"/>
</dbReference>
<dbReference type="RefSeq" id="WP_196398175.1">
    <property type="nucleotide sequence ID" value="NZ_JADNYM010000027.1"/>
</dbReference>
<gene>
    <name evidence="1" type="ORF">IV500_17875</name>
</gene>